<feature type="region of interest" description="Disordered" evidence="1">
    <location>
        <begin position="1"/>
        <end position="23"/>
    </location>
</feature>
<accession>A0AAV0C730</accession>
<evidence type="ECO:0000256" key="1">
    <source>
        <dbReference type="SAM" id="MobiDB-lite"/>
    </source>
</evidence>
<proteinExistence type="predicted"/>
<comment type="caution">
    <text evidence="2">The sequence shown here is derived from an EMBL/GenBank/DDBJ whole genome shotgun (WGS) entry which is preliminary data.</text>
</comment>
<evidence type="ECO:0000313" key="2">
    <source>
        <dbReference type="EMBL" id="CAH9066265.1"/>
    </source>
</evidence>
<sequence>MGSGRLRGEGSEDKRGLRSWEGGAGEGCRVLVKEKGKGDDCRGGQRRPGGEGMGWCWSPAVAEWGAGELGRGLGSRWGGIYWTWQWWLPAVPDVVVVGGCRW</sequence>
<protein>
    <submittedName>
        <fullName evidence="2">Uncharacterized protein</fullName>
    </submittedName>
</protein>
<gene>
    <name evidence="2" type="ORF">CEPIT_LOCUS2400</name>
</gene>
<keyword evidence="3" id="KW-1185">Reference proteome</keyword>
<dbReference type="EMBL" id="CAMAPF010000012">
    <property type="protein sequence ID" value="CAH9066265.1"/>
    <property type="molecule type" value="Genomic_DNA"/>
</dbReference>
<dbReference type="AlphaFoldDB" id="A0AAV0C730"/>
<feature type="compositionally biased region" description="Basic and acidic residues" evidence="1">
    <location>
        <begin position="1"/>
        <end position="18"/>
    </location>
</feature>
<organism evidence="2 3">
    <name type="scientific">Cuscuta epithymum</name>
    <dbReference type="NCBI Taxonomy" id="186058"/>
    <lineage>
        <taxon>Eukaryota</taxon>
        <taxon>Viridiplantae</taxon>
        <taxon>Streptophyta</taxon>
        <taxon>Embryophyta</taxon>
        <taxon>Tracheophyta</taxon>
        <taxon>Spermatophyta</taxon>
        <taxon>Magnoliopsida</taxon>
        <taxon>eudicotyledons</taxon>
        <taxon>Gunneridae</taxon>
        <taxon>Pentapetalae</taxon>
        <taxon>asterids</taxon>
        <taxon>lamiids</taxon>
        <taxon>Solanales</taxon>
        <taxon>Convolvulaceae</taxon>
        <taxon>Cuscuteae</taxon>
        <taxon>Cuscuta</taxon>
        <taxon>Cuscuta subgen. Cuscuta</taxon>
    </lineage>
</organism>
<name>A0AAV0C730_9ASTE</name>
<dbReference type="Proteomes" id="UP001152523">
    <property type="component" value="Unassembled WGS sequence"/>
</dbReference>
<reference evidence="2" key="1">
    <citation type="submission" date="2022-07" db="EMBL/GenBank/DDBJ databases">
        <authorList>
            <person name="Macas J."/>
            <person name="Novak P."/>
            <person name="Neumann P."/>
        </authorList>
    </citation>
    <scope>NUCLEOTIDE SEQUENCE</scope>
</reference>
<evidence type="ECO:0000313" key="3">
    <source>
        <dbReference type="Proteomes" id="UP001152523"/>
    </source>
</evidence>